<keyword evidence="1" id="KW-0472">Membrane</keyword>
<reference evidence="2" key="1">
    <citation type="submission" date="2020-10" db="EMBL/GenBank/DDBJ databases">
        <authorList>
            <person name="Gilroy R."/>
        </authorList>
    </citation>
    <scope>NUCLEOTIDE SEQUENCE</scope>
    <source>
        <strain evidence="2">CHK195-15760</strain>
    </source>
</reference>
<sequence>MLNRLKELKEKKAVHIAIICIIIILAITIAGIIMLKYYVEGEKSLPFQLSKIIVVSSASGTNIEDPNAKWNLQVDQNNDIYISIQKNLEHQSSEVIKSIKIDNITVSKNDETIGETKIYRPAAEGLYKKEDQYIIQNSVEYQGNKESNLGDLKIANQGGNILFRVSNQNVATYQTNDEQINHDGTLLAKSNITKEQIKSNLSFDIIIETGRGIKYKGTVSFELPVGDILTEGTSTIEKTDFSDIIFKRI</sequence>
<organism evidence="2 3">
    <name type="scientific">Candidatus Merdicola faecigallinarum</name>
    <dbReference type="NCBI Taxonomy" id="2840862"/>
    <lineage>
        <taxon>Bacteria</taxon>
        <taxon>Bacillati</taxon>
        <taxon>Bacillota</taxon>
        <taxon>Clostridia</taxon>
        <taxon>Candidatus Merdicola</taxon>
    </lineage>
</organism>
<comment type="caution">
    <text evidence="2">The sequence shown here is derived from an EMBL/GenBank/DDBJ whole genome shotgun (WGS) entry which is preliminary data.</text>
</comment>
<protein>
    <submittedName>
        <fullName evidence="2">Uncharacterized protein</fullName>
    </submittedName>
</protein>
<dbReference type="EMBL" id="DVNH01000014">
    <property type="protein sequence ID" value="HIU51293.1"/>
    <property type="molecule type" value="Genomic_DNA"/>
</dbReference>
<dbReference type="AlphaFoldDB" id="A0A9D1S9E9"/>
<gene>
    <name evidence="2" type="ORF">IAB70_01505</name>
</gene>
<evidence type="ECO:0000313" key="3">
    <source>
        <dbReference type="Proteomes" id="UP000824093"/>
    </source>
</evidence>
<dbReference type="Proteomes" id="UP000824093">
    <property type="component" value="Unassembled WGS sequence"/>
</dbReference>
<feature type="transmembrane region" description="Helical" evidence="1">
    <location>
        <begin position="12"/>
        <end position="39"/>
    </location>
</feature>
<accession>A0A9D1S9E9</accession>
<evidence type="ECO:0000313" key="2">
    <source>
        <dbReference type="EMBL" id="HIU51293.1"/>
    </source>
</evidence>
<keyword evidence="1" id="KW-1133">Transmembrane helix</keyword>
<reference evidence="2" key="2">
    <citation type="journal article" date="2021" name="PeerJ">
        <title>Extensive microbial diversity within the chicken gut microbiome revealed by metagenomics and culture.</title>
        <authorList>
            <person name="Gilroy R."/>
            <person name="Ravi A."/>
            <person name="Getino M."/>
            <person name="Pursley I."/>
            <person name="Horton D.L."/>
            <person name="Alikhan N.F."/>
            <person name="Baker D."/>
            <person name="Gharbi K."/>
            <person name="Hall N."/>
            <person name="Watson M."/>
            <person name="Adriaenssens E.M."/>
            <person name="Foster-Nyarko E."/>
            <person name="Jarju S."/>
            <person name="Secka A."/>
            <person name="Antonio M."/>
            <person name="Oren A."/>
            <person name="Chaudhuri R.R."/>
            <person name="La Ragione R."/>
            <person name="Hildebrand F."/>
            <person name="Pallen M.J."/>
        </authorList>
    </citation>
    <scope>NUCLEOTIDE SEQUENCE</scope>
    <source>
        <strain evidence="2">CHK195-15760</strain>
    </source>
</reference>
<evidence type="ECO:0000256" key="1">
    <source>
        <dbReference type="SAM" id="Phobius"/>
    </source>
</evidence>
<name>A0A9D1S9E9_9FIRM</name>
<proteinExistence type="predicted"/>
<keyword evidence="1" id="KW-0812">Transmembrane</keyword>